<evidence type="ECO:0000313" key="6">
    <source>
        <dbReference type="Proteomes" id="UP000477311"/>
    </source>
</evidence>
<dbReference type="InterPro" id="IPR036129">
    <property type="entry name" value="Glycerate_kinase_sf"/>
</dbReference>
<dbReference type="PANTHER" id="PTHR21599">
    <property type="entry name" value="GLYCERATE KINASE"/>
    <property type="match status" value="1"/>
</dbReference>
<dbReference type="Gene3D" id="3.40.50.10350">
    <property type="entry name" value="Glycerate kinase, domain 1"/>
    <property type="match status" value="1"/>
</dbReference>
<evidence type="ECO:0000256" key="1">
    <source>
        <dbReference type="ARBA" id="ARBA00006284"/>
    </source>
</evidence>
<keyword evidence="6" id="KW-1185">Reference proteome</keyword>
<evidence type="ECO:0000256" key="3">
    <source>
        <dbReference type="ARBA" id="ARBA00022777"/>
    </source>
</evidence>
<dbReference type="AlphaFoldDB" id="A0A6M1RRT9"/>
<dbReference type="RefSeq" id="WP_165105554.1">
    <property type="nucleotide sequence ID" value="NZ_JAAKYA010000012.1"/>
</dbReference>
<dbReference type="Gene3D" id="3.90.1510.10">
    <property type="entry name" value="Glycerate kinase, domain 2"/>
    <property type="match status" value="1"/>
</dbReference>
<dbReference type="PANTHER" id="PTHR21599:SF0">
    <property type="entry name" value="GLYCERATE KINASE"/>
    <property type="match status" value="1"/>
</dbReference>
<organism evidence="5 6">
    <name type="scientific">Limisphaera ngatamarikiensis</name>
    <dbReference type="NCBI Taxonomy" id="1324935"/>
    <lineage>
        <taxon>Bacteria</taxon>
        <taxon>Pseudomonadati</taxon>
        <taxon>Verrucomicrobiota</taxon>
        <taxon>Verrucomicrobiia</taxon>
        <taxon>Limisphaerales</taxon>
        <taxon>Limisphaeraceae</taxon>
        <taxon>Limisphaera</taxon>
    </lineage>
</organism>
<gene>
    <name evidence="5" type="ORF">G4L39_02180</name>
</gene>
<proteinExistence type="inferred from homology"/>
<dbReference type="Proteomes" id="UP000477311">
    <property type="component" value="Unassembled WGS sequence"/>
</dbReference>
<evidence type="ECO:0000313" key="5">
    <source>
        <dbReference type="EMBL" id="NGO38204.1"/>
    </source>
</evidence>
<comment type="caution">
    <text evidence="5">The sequence shown here is derived from an EMBL/GenBank/DDBJ whole genome shotgun (WGS) entry which is preliminary data.</text>
</comment>
<dbReference type="SUPFAM" id="SSF110738">
    <property type="entry name" value="Glycerate kinase I"/>
    <property type="match status" value="1"/>
</dbReference>
<evidence type="ECO:0000256" key="2">
    <source>
        <dbReference type="ARBA" id="ARBA00022679"/>
    </source>
</evidence>
<dbReference type="EMBL" id="JAAKYA010000012">
    <property type="protein sequence ID" value="NGO38204.1"/>
    <property type="molecule type" value="Genomic_DNA"/>
</dbReference>
<dbReference type="GO" id="GO:0031388">
    <property type="term" value="P:organic acid phosphorylation"/>
    <property type="evidence" value="ECO:0007669"/>
    <property type="project" value="UniProtKB-UniRule"/>
</dbReference>
<dbReference type="InterPro" id="IPR004381">
    <property type="entry name" value="Glycerate_kinase"/>
</dbReference>
<sequence>MGLRVLVCPDKFKGSLTAAEVCEAIARGWRRGRPEDVLELLPVSDGGDGFGDVARRLVGARSRFLRTVDAAGRPLRVRWWWEGRTRLGIVESAGIIGLALLPRGRFHPFEMDTTGLGRALGVVARRGARCVLIGLGGSATNDGGFGLARALGWRFLDARGGELTRWTELVRLVRVVPPPGRWPWRRVQAAVDVSNPLLGPRGATRVYGPQKGLRPEDFALAERCLRRLADVMEEWTGRSLACVPGAGAAGGLGFGLMAFAGAELISGFGWVARKAGLERKLRRADLVLTGEGALDRSSLMGKAVGEIARICRRQGKPCLAFAGRFQPWPRHHVWFERVYALVDAVSETTAMRRAAEVLERLATRAATQWADAAAG</sequence>
<comment type="similarity">
    <text evidence="1 4">Belongs to the glycerate kinase type-1 family.</text>
</comment>
<dbReference type="Pfam" id="PF02595">
    <property type="entry name" value="Gly_kinase"/>
    <property type="match status" value="1"/>
</dbReference>
<keyword evidence="3 4" id="KW-0418">Kinase</keyword>
<reference evidence="5 6" key="1">
    <citation type="submission" date="2020-02" db="EMBL/GenBank/DDBJ databases">
        <title>Draft genome sequence of Limisphaera ngatamarikiensis NGM72.4T, a thermophilic Verrucomicrobia grouped in subdivision 3.</title>
        <authorList>
            <person name="Carere C.R."/>
            <person name="Steen J."/>
            <person name="Hugenholtz P."/>
            <person name="Stott M.B."/>
        </authorList>
    </citation>
    <scope>NUCLEOTIDE SEQUENCE [LARGE SCALE GENOMIC DNA]</scope>
    <source>
        <strain evidence="5 6">NGM72.4</strain>
    </source>
</reference>
<accession>A0A6M1RRT9</accession>
<dbReference type="InterPro" id="IPR018197">
    <property type="entry name" value="Glycerate_kinase_RE-like"/>
</dbReference>
<dbReference type="PIRSF" id="PIRSF006078">
    <property type="entry name" value="GlxK"/>
    <property type="match status" value="1"/>
</dbReference>
<name>A0A6M1RRT9_9BACT</name>
<evidence type="ECO:0000256" key="4">
    <source>
        <dbReference type="PIRNR" id="PIRNR006078"/>
    </source>
</evidence>
<dbReference type="NCBIfam" id="TIGR00045">
    <property type="entry name" value="glycerate kinase"/>
    <property type="match status" value="1"/>
</dbReference>
<dbReference type="InterPro" id="IPR018193">
    <property type="entry name" value="Glyc_kinase_flavodox-like_fold"/>
</dbReference>
<keyword evidence="2 4" id="KW-0808">Transferase</keyword>
<dbReference type="GO" id="GO:0008887">
    <property type="term" value="F:glycerate kinase activity"/>
    <property type="evidence" value="ECO:0007669"/>
    <property type="project" value="UniProtKB-UniRule"/>
</dbReference>
<protein>
    <submittedName>
        <fullName evidence="5">Glycerate kinase</fullName>
    </submittedName>
</protein>